<dbReference type="PANTHER" id="PTHR33606">
    <property type="entry name" value="PROTEIN YCII"/>
    <property type="match status" value="1"/>
</dbReference>
<comment type="similarity">
    <text evidence="1">Belongs to the YciI family.</text>
</comment>
<dbReference type="Pfam" id="PF03795">
    <property type="entry name" value="YCII"/>
    <property type="match status" value="1"/>
</dbReference>
<protein>
    <recommendedName>
        <fullName evidence="2">YCII-related domain-containing protein</fullName>
    </recommendedName>
</protein>
<evidence type="ECO:0000259" key="2">
    <source>
        <dbReference type="Pfam" id="PF03795"/>
    </source>
</evidence>
<name>Q5H0V3_XANOR</name>
<dbReference type="InterPro" id="IPR005545">
    <property type="entry name" value="YCII"/>
</dbReference>
<evidence type="ECO:0000313" key="3">
    <source>
        <dbReference type="EMBL" id="AAW75418.1"/>
    </source>
</evidence>
<dbReference type="InterPro" id="IPR011008">
    <property type="entry name" value="Dimeric_a/b-barrel"/>
</dbReference>
<sequence>MRRRNSEEVVYANRRWAANRSSRRGVSLGRRAAASGCVCSGAKGNACAGAVSSGQAARIGRWIFKSEARWRVWYLIEGYDRADALAARQQARPAHLARLQALAAAGRLLVAGPCPAIDAEDPGPSGFSGSVVIAEFDALEDARAWANADPYVEAGVYARTEVRPFRRVLP</sequence>
<dbReference type="HOGENOM" id="CLU_1570035_0_0_6"/>
<dbReference type="InterPro" id="IPR051807">
    <property type="entry name" value="Sec-metab_biosynth-assoc"/>
</dbReference>
<evidence type="ECO:0000256" key="1">
    <source>
        <dbReference type="ARBA" id="ARBA00007689"/>
    </source>
</evidence>
<dbReference type="Proteomes" id="UP000006735">
    <property type="component" value="Chromosome"/>
</dbReference>
<dbReference type="KEGG" id="xoo:XOO2164"/>
<evidence type="ECO:0000313" key="4">
    <source>
        <dbReference type="Proteomes" id="UP000006735"/>
    </source>
</evidence>
<dbReference type="NCBIfam" id="NF008473">
    <property type="entry name" value="PRK11370.1"/>
    <property type="match status" value="1"/>
</dbReference>
<feature type="domain" description="YCII-related" evidence="2">
    <location>
        <begin position="73"/>
        <end position="166"/>
    </location>
</feature>
<reference evidence="3 4" key="1">
    <citation type="journal article" date="2005" name="Nucleic Acids Res.">
        <title>The genome sequence of Xanthomonas oryzae pathovar oryzae KACC10331, the bacterial blight pathogen of rice.</title>
        <authorList>
            <person name="Lee B.M."/>
            <person name="Park Y.J."/>
            <person name="Park D.S."/>
            <person name="Kang H.W."/>
            <person name="Kim J.G."/>
            <person name="Song E.S."/>
            <person name="Park I.C."/>
            <person name="Yoon U.H."/>
            <person name="Hahn J.H."/>
            <person name="Koo B.S."/>
            <person name="Lee G.B."/>
            <person name="Kim H."/>
            <person name="Park H.S."/>
            <person name="Yoon K.O."/>
            <person name="Kim J.H."/>
            <person name="Jung C.H."/>
            <person name="Koh N.H."/>
            <person name="Seo J.S."/>
            <person name="Go S.J."/>
        </authorList>
    </citation>
    <scope>NUCLEOTIDE SEQUENCE [LARGE SCALE GENOMIC DNA]</scope>
    <source>
        <strain evidence="4">KACC10331 / KXO85</strain>
    </source>
</reference>
<dbReference type="STRING" id="291331.XOO2164"/>
<dbReference type="PANTHER" id="PTHR33606:SF3">
    <property type="entry name" value="PROTEIN YCII"/>
    <property type="match status" value="1"/>
</dbReference>
<dbReference type="Gene3D" id="3.30.70.1060">
    <property type="entry name" value="Dimeric alpha+beta barrel"/>
    <property type="match status" value="1"/>
</dbReference>
<dbReference type="EMBL" id="AE013598">
    <property type="protein sequence ID" value="AAW75418.1"/>
    <property type="molecule type" value="Genomic_DNA"/>
</dbReference>
<accession>Q5H0V3</accession>
<organism evidence="3 4">
    <name type="scientific">Xanthomonas oryzae pv. oryzae (strain KACC10331 / KXO85)</name>
    <dbReference type="NCBI Taxonomy" id="291331"/>
    <lineage>
        <taxon>Bacteria</taxon>
        <taxon>Pseudomonadati</taxon>
        <taxon>Pseudomonadota</taxon>
        <taxon>Gammaproteobacteria</taxon>
        <taxon>Lysobacterales</taxon>
        <taxon>Lysobacteraceae</taxon>
        <taxon>Xanthomonas</taxon>
    </lineage>
</organism>
<dbReference type="AlphaFoldDB" id="Q5H0V3"/>
<keyword evidence="4" id="KW-1185">Reference proteome</keyword>
<dbReference type="SUPFAM" id="SSF54909">
    <property type="entry name" value="Dimeric alpha+beta barrel"/>
    <property type="match status" value="1"/>
</dbReference>
<gene>
    <name evidence="3" type="ordered locus">XOO2164</name>
</gene>
<proteinExistence type="inferred from homology"/>